<protein>
    <recommendedName>
        <fullName evidence="2">R13L1/DRL21-like LRR repeat region domain-containing protein</fullName>
    </recommendedName>
</protein>
<dbReference type="SUPFAM" id="SSF52047">
    <property type="entry name" value="RNI-like"/>
    <property type="match status" value="1"/>
</dbReference>
<dbReference type="PANTHER" id="PTHR47186">
    <property type="entry name" value="LEUCINE-RICH REPEAT-CONTAINING PROTEIN 57"/>
    <property type="match status" value="1"/>
</dbReference>
<proteinExistence type="predicted"/>
<evidence type="ECO:0000259" key="2">
    <source>
        <dbReference type="Pfam" id="PF25019"/>
    </source>
</evidence>
<dbReference type="PANTHER" id="PTHR47186:SF41">
    <property type="entry name" value="OS12G0131701 PROTEIN"/>
    <property type="match status" value="1"/>
</dbReference>
<dbReference type="Proteomes" id="UP001642360">
    <property type="component" value="Unassembled WGS sequence"/>
</dbReference>
<dbReference type="InterPro" id="IPR032675">
    <property type="entry name" value="LRR_dom_sf"/>
</dbReference>
<comment type="caution">
    <text evidence="3">The sequence shown here is derived from an EMBL/GenBank/DDBJ whole genome shotgun (WGS) entry which is preliminary data.</text>
</comment>
<organism evidence="3 4">
    <name type="scientific">Ilex paraguariensis</name>
    <name type="common">yerba mate</name>
    <dbReference type="NCBI Taxonomy" id="185542"/>
    <lineage>
        <taxon>Eukaryota</taxon>
        <taxon>Viridiplantae</taxon>
        <taxon>Streptophyta</taxon>
        <taxon>Embryophyta</taxon>
        <taxon>Tracheophyta</taxon>
        <taxon>Spermatophyta</taxon>
        <taxon>Magnoliopsida</taxon>
        <taxon>eudicotyledons</taxon>
        <taxon>Gunneridae</taxon>
        <taxon>Pentapetalae</taxon>
        <taxon>asterids</taxon>
        <taxon>campanulids</taxon>
        <taxon>Aquifoliales</taxon>
        <taxon>Aquifoliaceae</taxon>
        <taxon>Ilex</taxon>
    </lineage>
</organism>
<feature type="domain" description="R13L1/DRL21-like LRR repeat region" evidence="2">
    <location>
        <begin position="77"/>
        <end position="199"/>
    </location>
</feature>
<sequence length="961" mass="108755">MVRSSDLECRSEKESNNSDSASGDERRRDFSGGRSRSRRRSLSGKRTADESENRSDYCKQSNLGSCNQFNQSNGLGLRDLNSLLHVRGMLSIVGLENVKDARDAEEANLNHKQNLDELELKWGRDVEHSQNEGLQIDVLDMLQPHRKLIGQLPLLKELHIEGMDATKSVGTESYGDGNALKIPFPSLEILRLEEMPEWEEWSIDTGAEVVGNHFPCLRELTMRNCPKLASVSLLRLPSLRKLEIENCREVVLESFSELTTLTSLKIQKILGLTHRHKEFLQFLVSLQVLEIGSCATLVSLWENGITPRDLFRLQRLYIWGCPQLVYLTLSLRDCLALCKLPSNIGNLVNLGHLDNANTGQLQEMPTGIGKLTNLQTLPKIFVGRSNGLGLRDLNSLLHVRGMLSIVGLENVKDARDAEEANLNHKQNLDELELKWGRDVEHSQNEGLQIDVLDMLQPHRKLIGQLPLLKELHIEGMDATKSVGTEFYGDGNALKIPFPSLEILRLEEMPEWEEWSIDTGAEVVGNHFPCLRELTMRNCPKLASVSLLRLPSLRKLEIENCREVVLESFSELTTLTSLKIQKILGLTHRHKEFLQFLVSLQVLEIGSCATLVSLWENGITPRDLFRLQRLYIWGCPQLVYLVEDDQMLPCNLECLEVYTCDRLERLPNGLKDNKSLKELRIRHCPKLESFPDANLPPMLRSLEIGECSALVSVPNCISHLEELELYDCVSLASMPTDTLPSTLRILRISNCGNLESVTDTIEQNKGHWPNLESLSVSTLNFECYLAYQIGQSFPRSGFLTPNLRRLSIRKCANLFSVANQIESLTSLEELRISDCQSLESFPNGNLPPNLKTVYISNCENLKPLSEWGLHRLYSLKRFEMTGVYPELLSFPGKCVFPAALTFLRIGKITNLNSLSMGLQNLTSLKHLEIYNCPNLRSLPNERTLATLSSLTIRDCPLIKQWR</sequence>
<dbReference type="EMBL" id="CAUOFW020005514">
    <property type="protein sequence ID" value="CAK9170540.1"/>
    <property type="molecule type" value="Genomic_DNA"/>
</dbReference>
<evidence type="ECO:0000256" key="1">
    <source>
        <dbReference type="SAM" id="MobiDB-lite"/>
    </source>
</evidence>
<feature type="region of interest" description="Disordered" evidence="1">
    <location>
        <begin position="1"/>
        <end position="62"/>
    </location>
</feature>
<accession>A0ABC8TM60</accession>
<evidence type="ECO:0000313" key="3">
    <source>
        <dbReference type="EMBL" id="CAK9170540.1"/>
    </source>
</evidence>
<dbReference type="InterPro" id="IPR056789">
    <property type="entry name" value="LRR_R13L1-DRL21"/>
</dbReference>
<reference evidence="3 4" key="1">
    <citation type="submission" date="2024-02" db="EMBL/GenBank/DDBJ databases">
        <authorList>
            <person name="Vignale AGUSTIN F."/>
            <person name="Sosa J E."/>
            <person name="Modenutti C."/>
        </authorList>
    </citation>
    <scope>NUCLEOTIDE SEQUENCE [LARGE SCALE GENOMIC DNA]</scope>
</reference>
<feature type="compositionally biased region" description="Basic and acidic residues" evidence="1">
    <location>
        <begin position="46"/>
        <end position="57"/>
    </location>
</feature>
<dbReference type="SUPFAM" id="SSF52058">
    <property type="entry name" value="L domain-like"/>
    <property type="match status" value="2"/>
</dbReference>
<keyword evidence="4" id="KW-1185">Reference proteome</keyword>
<gene>
    <name evidence="3" type="ORF">ILEXP_LOCUS40036</name>
</gene>
<dbReference type="Pfam" id="PF25019">
    <property type="entry name" value="LRR_R13L1-DRL21"/>
    <property type="match status" value="2"/>
</dbReference>
<feature type="domain" description="R13L1/DRL21-like LRR repeat region" evidence="2">
    <location>
        <begin position="390"/>
        <end position="513"/>
    </location>
</feature>
<dbReference type="Gene3D" id="3.80.10.10">
    <property type="entry name" value="Ribonuclease Inhibitor"/>
    <property type="match status" value="5"/>
</dbReference>
<evidence type="ECO:0000313" key="4">
    <source>
        <dbReference type="Proteomes" id="UP001642360"/>
    </source>
</evidence>
<dbReference type="AlphaFoldDB" id="A0ABC8TM60"/>
<name>A0ABC8TM60_9AQUA</name>
<feature type="compositionally biased region" description="Basic and acidic residues" evidence="1">
    <location>
        <begin position="1"/>
        <end position="16"/>
    </location>
</feature>